<comment type="caution">
    <text evidence="1">The sequence shown here is derived from an EMBL/GenBank/DDBJ whole genome shotgun (WGS) entry which is preliminary data.</text>
</comment>
<dbReference type="Gene3D" id="3.40.50.10110">
    <property type="entry name" value="DNA polymerase III subunit chi"/>
    <property type="match status" value="1"/>
</dbReference>
<dbReference type="GO" id="GO:0006260">
    <property type="term" value="P:DNA replication"/>
    <property type="evidence" value="ECO:0007669"/>
    <property type="project" value="InterPro"/>
</dbReference>
<dbReference type="PANTHER" id="PTHR38767">
    <property type="entry name" value="DNA POLYMERASE III SUBUNIT CHI"/>
    <property type="match status" value="1"/>
</dbReference>
<dbReference type="InterPro" id="IPR007459">
    <property type="entry name" value="DNA_pol3_chi"/>
</dbReference>
<dbReference type="Proteomes" id="UP000599523">
    <property type="component" value="Unassembled WGS sequence"/>
</dbReference>
<dbReference type="GO" id="GO:0032298">
    <property type="term" value="P:positive regulation of DNA-templated DNA replication initiation"/>
    <property type="evidence" value="ECO:0007669"/>
    <property type="project" value="TreeGrafter"/>
</dbReference>
<name>A0A972J898_9RHOO</name>
<dbReference type="RefSeq" id="WP_168987636.1">
    <property type="nucleotide sequence ID" value="NZ_CAWPHM010000259.1"/>
</dbReference>
<dbReference type="PANTHER" id="PTHR38767:SF1">
    <property type="entry name" value="DNA POLYMERASE III SUBUNIT CHI"/>
    <property type="match status" value="1"/>
</dbReference>
<accession>A0A972J898</accession>
<protein>
    <submittedName>
        <fullName evidence="1">DNA polymerase III subunit chi</fullName>
    </submittedName>
</protein>
<dbReference type="Pfam" id="PF04364">
    <property type="entry name" value="DNA_pol3_chi"/>
    <property type="match status" value="1"/>
</dbReference>
<dbReference type="GO" id="GO:0003677">
    <property type="term" value="F:DNA binding"/>
    <property type="evidence" value="ECO:0007669"/>
    <property type="project" value="InterPro"/>
</dbReference>
<proteinExistence type="predicted"/>
<reference evidence="1" key="1">
    <citation type="submission" date="2019-12" db="EMBL/GenBank/DDBJ databases">
        <title>Comparative genomics gives insights into the taxonomy of the Azoarcus-Aromatoleum group and reveals separate origins of nif in the plant-associated Azoarcus and non-plant-associated Aromatoleum sub-groups.</title>
        <authorList>
            <person name="Lafos M."/>
            <person name="Maluk M."/>
            <person name="Batista M."/>
            <person name="Junghare M."/>
            <person name="Carmona M."/>
            <person name="Faoro H."/>
            <person name="Cruz L.M."/>
            <person name="Battistoni F."/>
            <person name="De Souza E."/>
            <person name="Pedrosa F."/>
            <person name="Chen W.-M."/>
            <person name="Poole P.S."/>
            <person name="Dixon R.A."/>
            <person name="James E.K."/>
        </authorList>
    </citation>
    <scope>NUCLEOTIDE SEQUENCE</scope>
    <source>
        <strain evidence="1">NSC3</strain>
    </source>
</reference>
<dbReference type="EMBL" id="WTVM01000035">
    <property type="protein sequence ID" value="NMG02871.1"/>
    <property type="molecule type" value="Genomic_DNA"/>
</dbReference>
<evidence type="ECO:0000313" key="2">
    <source>
        <dbReference type="Proteomes" id="UP000599523"/>
    </source>
</evidence>
<gene>
    <name evidence="1" type="ORF">GPA21_07785</name>
</gene>
<organism evidence="1 2">
    <name type="scientific">Azoarcus taiwanensis</name>
    <dbReference type="NCBI Taxonomy" id="666964"/>
    <lineage>
        <taxon>Bacteria</taxon>
        <taxon>Pseudomonadati</taxon>
        <taxon>Pseudomonadota</taxon>
        <taxon>Betaproteobacteria</taxon>
        <taxon>Rhodocyclales</taxon>
        <taxon>Zoogloeaceae</taxon>
        <taxon>Azoarcus</taxon>
    </lineage>
</organism>
<dbReference type="InterPro" id="IPR036768">
    <property type="entry name" value="PolIII_chi_sf"/>
</dbReference>
<sequence length="145" mass="16046">MTSVQFYHNAANPLALACELVARAYASGRRIAVRTADAASAKHLDDALWTFQPGGFIPHVQLGTPLSRETPVVVAHAQTASDWPHHDLLFNLANDAPADFCEFRTVVEIVGQGDDDRFAARARWMHYKSQGAEMKAFDAVLRERI</sequence>
<dbReference type="GO" id="GO:0003887">
    <property type="term" value="F:DNA-directed DNA polymerase activity"/>
    <property type="evidence" value="ECO:0007669"/>
    <property type="project" value="InterPro"/>
</dbReference>
<dbReference type="SUPFAM" id="SSF102400">
    <property type="entry name" value="DNA polymerase III chi subunit"/>
    <property type="match status" value="1"/>
</dbReference>
<dbReference type="AlphaFoldDB" id="A0A972J898"/>
<evidence type="ECO:0000313" key="1">
    <source>
        <dbReference type="EMBL" id="NMG02871.1"/>
    </source>
</evidence>
<keyword evidence="2" id="KW-1185">Reference proteome</keyword>